<evidence type="ECO:0000313" key="2">
    <source>
        <dbReference type="EMBL" id="RDK88371.1"/>
    </source>
</evidence>
<reference evidence="2 3" key="1">
    <citation type="submission" date="2018-07" db="EMBL/GenBank/DDBJ databases">
        <title>Genomic Encyclopedia of Type Strains, Phase IV (KMG-IV): sequencing the most valuable type-strain genomes for metagenomic binning, comparative biology and taxonomic classification.</title>
        <authorList>
            <person name="Goeker M."/>
        </authorList>
    </citation>
    <scope>NUCLEOTIDE SEQUENCE [LARGE SCALE GENOMIC DNA]</scope>
    <source>
        <strain evidence="2 3">DSM 101478</strain>
    </source>
</reference>
<accession>A0A370QJ52</accession>
<dbReference type="Proteomes" id="UP000255317">
    <property type="component" value="Unassembled WGS sequence"/>
</dbReference>
<dbReference type="RefSeq" id="WP_115122084.1">
    <property type="nucleotide sequence ID" value="NZ_QRAO01000001.1"/>
</dbReference>
<dbReference type="PANTHER" id="PTHR43737:SF1">
    <property type="entry name" value="DUF1501 DOMAIN-CONTAINING PROTEIN"/>
    <property type="match status" value="1"/>
</dbReference>
<feature type="region of interest" description="Disordered" evidence="1">
    <location>
        <begin position="1"/>
        <end position="31"/>
    </location>
</feature>
<protein>
    <submittedName>
        <fullName evidence="2">Uncharacterized protein (DUF1501 family)</fullName>
    </submittedName>
</protein>
<evidence type="ECO:0000256" key="1">
    <source>
        <dbReference type="SAM" id="MobiDB-lite"/>
    </source>
</evidence>
<dbReference type="PROSITE" id="PS51318">
    <property type="entry name" value="TAT"/>
    <property type="match status" value="1"/>
</dbReference>
<organism evidence="2 3">
    <name type="scientific">Marinirhabdus gelatinilytica</name>
    <dbReference type="NCBI Taxonomy" id="1703343"/>
    <lineage>
        <taxon>Bacteria</taxon>
        <taxon>Pseudomonadati</taxon>
        <taxon>Bacteroidota</taxon>
        <taxon>Flavobacteriia</taxon>
        <taxon>Flavobacteriales</taxon>
        <taxon>Flavobacteriaceae</taxon>
    </lineage>
</organism>
<proteinExistence type="predicted"/>
<dbReference type="PANTHER" id="PTHR43737">
    <property type="entry name" value="BLL7424 PROTEIN"/>
    <property type="match status" value="1"/>
</dbReference>
<dbReference type="OrthoDB" id="9779968at2"/>
<dbReference type="Pfam" id="PF07394">
    <property type="entry name" value="DUF1501"/>
    <property type="match status" value="1"/>
</dbReference>
<dbReference type="AlphaFoldDB" id="A0A370QJ52"/>
<sequence length="547" mass="60633">MCHHDTFPKKSATRVDKKEASKEEKHIHDQEHATWNRRSFIQALGLVGGGSMMLGSAAVSATKASPLSVALSQSENDNILVIVRLKGGNDGLNTIVPNYDYATYANLRPTIRHQPNDLINLSPDFAIPDFMESLESMWGDGQMKVVHGVGYPQQNLSHFTSSDIWASASTPTYEPTGWWGRYFEDLYPDYLTNPPEVPPAVQIGSVGNLVFEGSESNYAFSVANIDQLSNIVNNGAVHDVLNLPDCVYGDKLLFMRATTNTTFTYAQVINDAYLASSNNANYTTEELSKQLALVARLIKGGLGTKVYMVTLNGFDTHANQEITHRTLLEDLSNSMKAFYEDIGAVGMQDEVLTMTISEFGRRPYENGSNGTDHGAASPVMLFGNGLNGSSFVGEHPDLSNWDNNDNLIPTSDFRDVYSTVLTDWFCLEPGVVNDILLNETYENLDLGFSCESLNTPDFGDVTRFTHVATYNNNTTHIEFNMLHTAHVDIKLYDIMGKELGTLKNEVMFPGKHKIDVKATINTRLAYGQYVYRIAVGGQFYSRSILIK</sequence>
<name>A0A370QJ52_9FLAO</name>
<keyword evidence="3" id="KW-1185">Reference proteome</keyword>
<gene>
    <name evidence="2" type="ORF">C8D94_101242</name>
</gene>
<comment type="caution">
    <text evidence="2">The sequence shown here is derived from an EMBL/GenBank/DDBJ whole genome shotgun (WGS) entry which is preliminary data.</text>
</comment>
<dbReference type="InterPro" id="IPR010869">
    <property type="entry name" value="DUF1501"/>
</dbReference>
<evidence type="ECO:0000313" key="3">
    <source>
        <dbReference type="Proteomes" id="UP000255317"/>
    </source>
</evidence>
<dbReference type="InterPro" id="IPR006311">
    <property type="entry name" value="TAT_signal"/>
</dbReference>
<dbReference type="EMBL" id="QRAO01000001">
    <property type="protein sequence ID" value="RDK88371.1"/>
    <property type="molecule type" value="Genomic_DNA"/>
</dbReference>